<keyword evidence="10" id="KW-0539">Nucleus</keyword>
<reference evidence="16" key="1">
    <citation type="submission" date="2021-05" db="EMBL/GenBank/DDBJ databases">
        <title>The genome of the haptophyte Pavlova lutheri (Diacronema luteri, Pavlovales) - a model for lipid biosynthesis in eukaryotic algae.</title>
        <authorList>
            <person name="Hulatt C.J."/>
            <person name="Posewitz M.C."/>
        </authorList>
    </citation>
    <scope>NUCLEOTIDE SEQUENCE</scope>
    <source>
        <strain evidence="16">NIVA-4/92</strain>
    </source>
</reference>
<dbReference type="GO" id="GO:0003724">
    <property type="term" value="F:RNA helicase activity"/>
    <property type="evidence" value="ECO:0007669"/>
    <property type="project" value="UniProtKB-EC"/>
</dbReference>
<keyword evidence="8 12" id="KW-0347">Helicase</keyword>
<dbReference type="FunFam" id="3.40.50.300:FF:000008">
    <property type="entry name" value="ATP-dependent RNA helicase RhlB"/>
    <property type="match status" value="1"/>
</dbReference>
<keyword evidence="5" id="KW-0698">rRNA processing</keyword>
<evidence type="ECO:0000313" key="16">
    <source>
        <dbReference type="EMBL" id="KAG8458524.1"/>
    </source>
</evidence>
<evidence type="ECO:0000256" key="9">
    <source>
        <dbReference type="ARBA" id="ARBA00022840"/>
    </source>
</evidence>
<evidence type="ECO:0000256" key="6">
    <source>
        <dbReference type="ARBA" id="ARBA00022741"/>
    </source>
</evidence>
<protein>
    <recommendedName>
        <fullName evidence="3">RNA helicase</fullName>
        <ecNumber evidence="3">3.6.4.13</ecNumber>
    </recommendedName>
</protein>
<dbReference type="Gene3D" id="3.40.50.300">
    <property type="entry name" value="P-loop containing nucleotide triphosphate hydrolases"/>
    <property type="match status" value="2"/>
</dbReference>
<comment type="similarity">
    <text evidence="2">Belongs to the DEAD box helicase family. DDX5/DBP2 subfamily.</text>
</comment>
<evidence type="ECO:0000256" key="7">
    <source>
        <dbReference type="ARBA" id="ARBA00022801"/>
    </source>
</evidence>
<dbReference type="InterPro" id="IPR011545">
    <property type="entry name" value="DEAD/DEAH_box_helicase_dom"/>
</dbReference>
<keyword evidence="6 12" id="KW-0547">Nucleotide-binding</keyword>
<evidence type="ECO:0000256" key="1">
    <source>
        <dbReference type="ARBA" id="ARBA00004604"/>
    </source>
</evidence>
<accession>A0A8J5XCL1</accession>
<gene>
    <name evidence="16" type="ORF">KFE25_003059</name>
</gene>
<dbReference type="SMART" id="SM00490">
    <property type="entry name" value="HELICc"/>
    <property type="match status" value="1"/>
</dbReference>
<dbReference type="Pfam" id="PF00270">
    <property type="entry name" value="DEAD"/>
    <property type="match status" value="1"/>
</dbReference>
<evidence type="ECO:0000256" key="8">
    <source>
        <dbReference type="ARBA" id="ARBA00022806"/>
    </source>
</evidence>
<evidence type="ECO:0000256" key="12">
    <source>
        <dbReference type="RuleBase" id="RU000492"/>
    </source>
</evidence>
<feature type="region of interest" description="Disordered" evidence="13">
    <location>
        <begin position="541"/>
        <end position="562"/>
    </location>
</feature>
<dbReference type="EMBL" id="JAGTXO010000050">
    <property type="protein sequence ID" value="KAG8458524.1"/>
    <property type="molecule type" value="Genomic_DNA"/>
</dbReference>
<dbReference type="InterPro" id="IPR014001">
    <property type="entry name" value="Helicase_ATP-bd"/>
</dbReference>
<dbReference type="PROSITE" id="PS00039">
    <property type="entry name" value="DEAD_ATP_HELICASE"/>
    <property type="match status" value="1"/>
</dbReference>
<evidence type="ECO:0000256" key="13">
    <source>
        <dbReference type="SAM" id="MobiDB-lite"/>
    </source>
</evidence>
<keyword evidence="17" id="KW-1185">Reference proteome</keyword>
<dbReference type="OMA" id="KKTHDMY"/>
<dbReference type="InterPro" id="IPR001650">
    <property type="entry name" value="Helicase_C-like"/>
</dbReference>
<evidence type="ECO:0000259" key="15">
    <source>
        <dbReference type="PROSITE" id="PS51194"/>
    </source>
</evidence>
<dbReference type="PROSITE" id="PS51192">
    <property type="entry name" value="HELICASE_ATP_BIND_1"/>
    <property type="match status" value="1"/>
</dbReference>
<name>A0A8J5XCL1_DIALT</name>
<keyword evidence="7 12" id="KW-0378">Hydrolase</keyword>
<keyword evidence="4" id="KW-0690">Ribosome biogenesis</keyword>
<dbReference type="InterPro" id="IPR027417">
    <property type="entry name" value="P-loop_NTPase"/>
</dbReference>
<dbReference type="SMART" id="SM00487">
    <property type="entry name" value="DEXDc"/>
    <property type="match status" value="1"/>
</dbReference>
<comment type="subcellular location">
    <subcellularLocation>
        <location evidence="1">Nucleus</location>
        <location evidence="1">Nucleolus</location>
    </subcellularLocation>
</comment>
<proteinExistence type="inferred from homology"/>
<evidence type="ECO:0000256" key="4">
    <source>
        <dbReference type="ARBA" id="ARBA00022517"/>
    </source>
</evidence>
<feature type="domain" description="Helicase C-terminal" evidence="15">
    <location>
        <begin position="381"/>
        <end position="528"/>
    </location>
</feature>
<dbReference type="InterPro" id="IPR000629">
    <property type="entry name" value="RNA-helicase_DEAD-box_CS"/>
</dbReference>
<dbReference type="AlphaFoldDB" id="A0A8J5XCL1"/>
<dbReference type="Pfam" id="PF00271">
    <property type="entry name" value="Helicase_C"/>
    <property type="match status" value="1"/>
</dbReference>
<evidence type="ECO:0000256" key="5">
    <source>
        <dbReference type="ARBA" id="ARBA00022552"/>
    </source>
</evidence>
<dbReference type="InterPro" id="IPR044742">
    <property type="entry name" value="DEAD/DEAH_RhlB"/>
</dbReference>
<comment type="caution">
    <text evidence="16">The sequence shown here is derived from an EMBL/GenBank/DDBJ whole genome shotgun (WGS) entry which is preliminary data.</text>
</comment>
<feature type="domain" description="Helicase ATP-binding" evidence="14">
    <location>
        <begin position="170"/>
        <end position="353"/>
    </location>
</feature>
<organism evidence="16 17">
    <name type="scientific">Diacronema lutheri</name>
    <name type="common">Unicellular marine alga</name>
    <name type="synonym">Monochrysis lutheri</name>
    <dbReference type="NCBI Taxonomy" id="2081491"/>
    <lineage>
        <taxon>Eukaryota</taxon>
        <taxon>Haptista</taxon>
        <taxon>Haptophyta</taxon>
        <taxon>Pavlovophyceae</taxon>
        <taxon>Pavlovales</taxon>
        <taxon>Pavlovaceae</taxon>
        <taxon>Diacronema</taxon>
    </lineage>
</organism>
<dbReference type="EC" id="3.6.4.13" evidence="3"/>
<dbReference type="GO" id="GO:0016787">
    <property type="term" value="F:hydrolase activity"/>
    <property type="evidence" value="ECO:0007669"/>
    <property type="project" value="UniProtKB-KW"/>
</dbReference>
<evidence type="ECO:0000256" key="11">
    <source>
        <dbReference type="ARBA" id="ARBA00037449"/>
    </source>
</evidence>
<evidence type="ECO:0000256" key="3">
    <source>
        <dbReference type="ARBA" id="ARBA00012552"/>
    </source>
</evidence>
<dbReference type="SUPFAM" id="SSF52540">
    <property type="entry name" value="P-loop containing nucleoside triphosphate hydrolases"/>
    <property type="match status" value="1"/>
</dbReference>
<evidence type="ECO:0000313" key="17">
    <source>
        <dbReference type="Proteomes" id="UP000751190"/>
    </source>
</evidence>
<evidence type="ECO:0000256" key="10">
    <source>
        <dbReference type="ARBA" id="ARBA00023242"/>
    </source>
</evidence>
<evidence type="ECO:0000256" key="2">
    <source>
        <dbReference type="ARBA" id="ARBA00009334"/>
    </source>
</evidence>
<dbReference type="CDD" id="cd00268">
    <property type="entry name" value="DEADc"/>
    <property type="match status" value="1"/>
</dbReference>
<dbReference type="PANTHER" id="PTHR47958">
    <property type="entry name" value="ATP-DEPENDENT RNA HELICASE DBP3"/>
    <property type="match status" value="1"/>
</dbReference>
<dbReference type="CDD" id="cd18787">
    <property type="entry name" value="SF2_C_DEAD"/>
    <property type="match status" value="1"/>
</dbReference>
<dbReference type="OrthoDB" id="196131at2759"/>
<feature type="region of interest" description="Disordered" evidence="13">
    <location>
        <begin position="83"/>
        <end position="107"/>
    </location>
</feature>
<comment type="function">
    <text evidence="11">ATP-dependent RNA helicase required for 60S ribosomal subunit synthesis. Involved in efficient pre-rRNA processing, predominantly at site A3, which is necessary for the normal formation of 25S and 5.8S rRNAs.</text>
</comment>
<dbReference type="PROSITE" id="PS51194">
    <property type="entry name" value="HELICASE_CTER"/>
    <property type="match status" value="1"/>
</dbReference>
<dbReference type="GO" id="GO:0005524">
    <property type="term" value="F:ATP binding"/>
    <property type="evidence" value="ECO:0007669"/>
    <property type="project" value="UniProtKB-KW"/>
</dbReference>
<dbReference type="Proteomes" id="UP000751190">
    <property type="component" value="Unassembled WGS sequence"/>
</dbReference>
<sequence>MGVQWKALLRRLVVEEGGGSMKRKELKRKLAAELGERLPVDGFDELLDKKARAAGLEVDGKVVRAAAREPAGGEAVAACADGGRGGAKRAKHESTPAALSAAPPPPRATAGACTAEAAAAYWAQHRIALAGDGASAFRPCLTFADAGFDAPVLRATATFATPTPIQATCWPIALAGRDVIGIAETGSGKTLGFFLPALMHIRRRPSAGGGGSGARRPIRVLVLSPTRELAMQTESLISSAGSHCAITSVCIYGGVSKGPQLRALREGVDVVVATPGRLLDLHANDHAADLSTASFVVLDEADRLLDLGFEKDVRTIVAATARPPARQTAMFTATWPDSVRALATDFLTTPVTVTVGSGELTANHRVRQIVEVVDPDRKDARLLQLLAKYHADRKARVLVFALYKKEAARVEVALQRAGYRCRAIHGDQSQEQRSAALAGFKSGECPLLIATDVAARGLDIPDVEAVINFTFPLTIEDYIHRIGRTGRAGKSGLSHTFFTLHDKSNAGALQNVLREASQPVPDELLKFGSTVKKKEHKLYGAFGPKEGEAPTKAPTKITFGDD</sequence>
<keyword evidence="9 12" id="KW-0067">ATP-binding</keyword>
<dbReference type="GO" id="GO:0003676">
    <property type="term" value="F:nucleic acid binding"/>
    <property type="evidence" value="ECO:0007669"/>
    <property type="project" value="InterPro"/>
</dbReference>
<evidence type="ECO:0000259" key="14">
    <source>
        <dbReference type="PROSITE" id="PS51192"/>
    </source>
</evidence>